<dbReference type="PROSITE" id="PS50914">
    <property type="entry name" value="BON"/>
    <property type="match status" value="2"/>
</dbReference>
<dbReference type="KEGG" id="acom:CEW83_18340"/>
<dbReference type="PANTHER" id="PTHR34606">
    <property type="entry name" value="BON DOMAIN-CONTAINING PROTEIN"/>
    <property type="match status" value="1"/>
</dbReference>
<gene>
    <name evidence="3" type="ORF">CEW83_18340</name>
</gene>
<protein>
    <submittedName>
        <fullName evidence="3">Transporter</fullName>
    </submittedName>
</protein>
<dbReference type="PANTHER" id="PTHR34606:SF4">
    <property type="entry name" value="OUTER MEMBRANE LIPOPROTEIN DOLP"/>
    <property type="match status" value="1"/>
</dbReference>
<dbReference type="Gene3D" id="3.30.1340.30">
    <property type="match status" value="1"/>
</dbReference>
<feature type="domain" description="BON" evidence="2">
    <location>
        <begin position="128"/>
        <end position="198"/>
    </location>
</feature>
<organism evidence="3 4">
    <name type="scientific">Parazoarcus communis</name>
    <dbReference type="NCBI Taxonomy" id="41977"/>
    <lineage>
        <taxon>Bacteria</taxon>
        <taxon>Pseudomonadati</taxon>
        <taxon>Pseudomonadota</taxon>
        <taxon>Betaproteobacteria</taxon>
        <taxon>Rhodocyclales</taxon>
        <taxon>Zoogloeaceae</taxon>
        <taxon>Parazoarcus</taxon>
    </lineage>
</organism>
<evidence type="ECO:0000313" key="4">
    <source>
        <dbReference type="Proteomes" id="UP000244930"/>
    </source>
</evidence>
<dbReference type="InterPro" id="IPR007055">
    <property type="entry name" value="BON_dom"/>
</dbReference>
<dbReference type="InterPro" id="IPR051686">
    <property type="entry name" value="Lipoprotein_DolP"/>
</dbReference>
<dbReference type="Proteomes" id="UP000244930">
    <property type="component" value="Chromosome"/>
</dbReference>
<dbReference type="RefSeq" id="WP_108950646.1">
    <property type="nucleotide sequence ID" value="NZ_CP022187.1"/>
</dbReference>
<dbReference type="Pfam" id="PF04972">
    <property type="entry name" value="BON"/>
    <property type="match status" value="2"/>
</dbReference>
<reference evidence="3 4" key="1">
    <citation type="submission" date="2017-06" db="EMBL/GenBank/DDBJ databases">
        <title>Azoarcus.</title>
        <authorList>
            <person name="Woo J.-H."/>
            <person name="Kim H.-S."/>
        </authorList>
    </citation>
    <scope>NUCLEOTIDE SEQUENCE [LARGE SCALE GENOMIC DNA]</scope>
    <source>
        <strain evidence="3 4">TSPY31</strain>
    </source>
</reference>
<name>A0A2U8GTB4_9RHOO</name>
<sequence length="212" mass="22682">MTPSHTRRKLLLGLCAAGTLPLLQGCFPVVATGVGAGAMMIADRRSSGVYVEDEGIEWKAASRLREQFGTINHINVTSYNRNVLLTGEVQNETVRAEAERIIAGVENVRGIINELAIGPASSMSARANDSLITSNVKARFVDGQHFSANHVKVVTEANVVFLMGLVTRAEADAASAIASTSQGVRKVVRVFDYISDDEARRLDAPAGSKSKQ</sequence>
<dbReference type="SMART" id="SM00749">
    <property type="entry name" value="BON"/>
    <property type="match status" value="2"/>
</dbReference>
<feature type="domain" description="BON" evidence="2">
    <location>
        <begin position="52"/>
        <end position="119"/>
    </location>
</feature>
<evidence type="ECO:0000259" key="2">
    <source>
        <dbReference type="PROSITE" id="PS50914"/>
    </source>
</evidence>
<proteinExistence type="predicted"/>
<evidence type="ECO:0000313" key="3">
    <source>
        <dbReference type="EMBL" id="AWI76947.1"/>
    </source>
</evidence>
<keyword evidence="4" id="KW-1185">Reference proteome</keyword>
<dbReference type="PROSITE" id="PS51257">
    <property type="entry name" value="PROKAR_LIPOPROTEIN"/>
    <property type="match status" value="1"/>
</dbReference>
<dbReference type="EMBL" id="CP022187">
    <property type="protein sequence ID" value="AWI76947.1"/>
    <property type="molecule type" value="Genomic_DNA"/>
</dbReference>
<evidence type="ECO:0000256" key="1">
    <source>
        <dbReference type="ARBA" id="ARBA00022729"/>
    </source>
</evidence>
<dbReference type="AlphaFoldDB" id="A0A2U8GTB4"/>
<keyword evidence="1" id="KW-0732">Signal</keyword>
<accession>A0A2U8GTB4</accession>
<dbReference type="InterPro" id="IPR014004">
    <property type="entry name" value="Transpt-assoc_nodulatn_dom_bac"/>
</dbReference>